<proteinExistence type="predicted"/>
<sequence length="75" mass="9002">MWSVLMQRLKFLFLTWSYALVVWLQHETSFPLLCRVRCYGLTREETTRLDSKTFMHATPFNLLLDHEPCNLPQLN</sequence>
<evidence type="ECO:0000313" key="2">
    <source>
        <dbReference type="EMBL" id="KAK7313750.1"/>
    </source>
</evidence>
<dbReference type="Proteomes" id="UP001367508">
    <property type="component" value="Unassembled WGS sequence"/>
</dbReference>
<evidence type="ECO:0000313" key="3">
    <source>
        <dbReference type="Proteomes" id="UP001367508"/>
    </source>
</evidence>
<feature type="signal peptide" evidence="1">
    <location>
        <begin position="1"/>
        <end position="19"/>
    </location>
</feature>
<evidence type="ECO:0008006" key="4">
    <source>
        <dbReference type="Google" id="ProtNLM"/>
    </source>
</evidence>
<name>A0AAN9K9J0_CANGL</name>
<keyword evidence="3" id="KW-1185">Reference proteome</keyword>
<protein>
    <recommendedName>
        <fullName evidence="4">Secreted protein</fullName>
    </recommendedName>
</protein>
<feature type="chain" id="PRO_5042918496" description="Secreted protein" evidence="1">
    <location>
        <begin position="20"/>
        <end position="75"/>
    </location>
</feature>
<evidence type="ECO:0000256" key="1">
    <source>
        <dbReference type="SAM" id="SignalP"/>
    </source>
</evidence>
<dbReference type="EMBL" id="JAYMYQ010000009">
    <property type="protein sequence ID" value="KAK7313750.1"/>
    <property type="molecule type" value="Genomic_DNA"/>
</dbReference>
<dbReference type="AlphaFoldDB" id="A0AAN9K9J0"/>
<reference evidence="2 3" key="1">
    <citation type="submission" date="2024-01" db="EMBL/GenBank/DDBJ databases">
        <title>The genomes of 5 underutilized Papilionoideae crops provide insights into root nodulation and disease resistanc.</title>
        <authorList>
            <person name="Jiang F."/>
        </authorList>
    </citation>
    <scope>NUCLEOTIDE SEQUENCE [LARGE SCALE GENOMIC DNA]</scope>
    <source>
        <strain evidence="2">LVBAO_FW01</strain>
        <tissue evidence="2">Leaves</tissue>
    </source>
</reference>
<organism evidence="2 3">
    <name type="scientific">Canavalia gladiata</name>
    <name type="common">Sword bean</name>
    <name type="synonym">Dolichos gladiatus</name>
    <dbReference type="NCBI Taxonomy" id="3824"/>
    <lineage>
        <taxon>Eukaryota</taxon>
        <taxon>Viridiplantae</taxon>
        <taxon>Streptophyta</taxon>
        <taxon>Embryophyta</taxon>
        <taxon>Tracheophyta</taxon>
        <taxon>Spermatophyta</taxon>
        <taxon>Magnoliopsida</taxon>
        <taxon>eudicotyledons</taxon>
        <taxon>Gunneridae</taxon>
        <taxon>Pentapetalae</taxon>
        <taxon>rosids</taxon>
        <taxon>fabids</taxon>
        <taxon>Fabales</taxon>
        <taxon>Fabaceae</taxon>
        <taxon>Papilionoideae</taxon>
        <taxon>50 kb inversion clade</taxon>
        <taxon>NPAAA clade</taxon>
        <taxon>indigoferoid/millettioid clade</taxon>
        <taxon>Phaseoleae</taxon>
        <taxon>Canavalia</taxon>
    </lineage>
</organism>
<keyword evidence="1" id="KW-0732">Signal</keyword>
<gene>
    <name evidence="2" type="ORF">VNO77_38948</name>
</gene>
<accession>A0AAN9K9J0</accession>
<comment type="caution">
    <text evidence="2">The sequence shown here is derived from an EMBL/GenBank/DDBJ whole genome shotgun (WGS) entry which is preliminary data.</text>
</comment>